<dbReference type="EMBL" id="CAJVPK010000810">
    <property type="protein sequence ID" value="CAG8550890.1"/>
    <property type="molecule type" value="Genomic_DNA"/>
</dbReference>
<dbReference type="Proteomes" id="UP000789706">
    <property type="component" value="Unassembled WGS sequence"/>
</dbReference>
<name>A0A9N9B4Y2_9GLOM</name>
<keyword evidence="2" id="KW-1185">Reference proteome</keyword>
<proteinExistence type="predicted"/>
<protein>
    <submittedName>
        <fullName evidence="1">8705_t:CDS:1</fullName>
    </submittedName>
</protein>
<evidence type="ECO:0000313" key="2">
    <source>
        <dbReference type="Proteomes" id="UP000789706"/>
    </source>
</evidence>
<gene>
    <name evidence="1" type="ORF">DEBURN_LOCUS7092</name>
</gene>
<evidence type="ECO:0000313" key="1">
    <source>
        <dbReference type="EMBL" id="CAG8550890.1"/>
    </source>
</evidence>
<organism evidence="1 2">
    <name type="scientific">Diversispora eburnea</name>
    <dbReference type="NCBI Taxonomy" id="1213867"/>
    <lineage>
        <taxon>Eukaryota</taxon>
        <taxon>Fungi</taxon>
        <taxon>Fungi incertae sedis</taxon>
        <taxon>Mucoromycota</taxon>
        <taxon>Glomeromycotina</taxon>
        <taxon>Glomeromycetes</taxon>
        <taxon>Diversisporales</taxon>
        <taxon>Diversisporaceae</taxon>
        <taxon>Diversispora</taxon>
    </lineage>
</organism>
<accession>A0A9N9B4Y2</accession>
<feature type="non-terminal residue" evidence="1">
    <location>
        <position position="52"/>
    </location>
</feature>
<dbReference type="AlphaFoldDB" id="A0A9N9B4Y2"/>
<reference evidence="1" key="1">
    <citation type="submission" date="2021-06" db="EMBL/GenBank/DDBJ databases">
        <authorList>
            <person name="Kallberg Y."/>
            <person name="Tangrot J."/>
            <person name="Rosling A."/>
        </authorList>
    </citation>
    <scope>NUCLEOTIDE SEQUENCE</scope>
    <source>
        <strain evidence="1">AZ414A</strain>
    </source>
</reference>
<comment type="caution">
    <text evidence="1">The sequence shown here is derived from an EMBL/GenBank/DDBJ whole genome shotgun (WGS) entry which is preliminary data.</text>
</comment>
<sequence>MLQISSTILPLHEDYKKPIRSAEFLSSTIYPPPSDKVTFSVEEYEIFKVTNK</sequence>